<feature type="domain" description="Membrane insertase YidC/Oxa/ALB C-terminal" evidence="19">
    <location>
        <begin position="32"/>
        <end position="276"/>
    </location>
</feature>
<reference evidence="20 21" key="1">
    <citation type="submission" date="2017-12" db="EMBL/GenBank/DDBJ databases">
        <title>Corynebacterium mastitidis 16-1433 Genome.</title>
        <authorList>
            <person name="Gulvik C.A."/>
        </authorList>
    </citation>
    <scope>NUCLEOTIDE SEQUENCE [LARGE SCALE GENOMIC DNA]</scope>
    <source>
        <strain evidence="20 21">16-1433</strain>
    </source>
</reference>
<protein>
    <recommendedName>
        <fullName evidence="3">Membrane protein insertase YidC</fullName>
    </recommendedName>
    <alternativeName>
        <fullName evidence="15">Foldase YidC</fullName>
    </alternativeName>
    <alternativeName>
        <fullName evidence="14">Membrane integrase YidC</fullName>
    </alternativeName>
    <alternativeName>
        <fullName evidence="13">Membrane protein YidC</fullName>
    </alternativeName>
</protein>
<evidence type="ECO:0000256" key="1">
    <source>
        <dbReference type="ARBA" id="ARBA00004651"/>
    </source>
</evidence>
<dbReference type="PANTHER" id="PTHR12428:SF65">
    <property type="entry name" value="CYTOCHROME C OXIDASE ASSEMBLY PROTEIN COX18, MITOCHONDRIAL"/>
    <property type="match status" value="1"/>
</dbReference>
<comment type="subunit">
    <text evidence="12">Interacts with the Sec translocase complex via SecD. Specifically interacts with transmembrane segments of nascent integral membrane proteins during membrane integration.</text>
</comment>
<evidence type="ECO:0000259" key="19">
    <source>
        <dbReference type="Pfam" id="PF02096"/>
    </source>
</evidence>
<dbReference type="RefSeq" id="WP_101173295.1">
    <property type="nucleotide sequence ID" value="NZ_JAKRKB010000006.1"/>
</dbReference>
<evidence type="ECO:0000256" key="9">
    <source>
        <dbReference type="ARBA" id="ARBA00023136"/>
    </source>
</evidence>
<dbReference type="EMBL" id="PJAF01000008">
    <property type="protein sequence ID" value="PKF68991.1"/>
    <property type="molecule type" value="Genomic_DNA"/>
</dbReference>
<dbReference type="GO" id="GO:0032977">
    <property type="term" value="F:membrane insertase activity"/>
    <property type="evidence" value="ECO:0007669"/>
    <property type="project" value="InterPro"/>
</dbReference>
<name>A0A2N0X8F2_9CORY</name>
<dbReference type="InterPro" id="IPR047196">
    <property type="entry name" value="YidC_ALB_C"/>
</dbReference>
<dbReference type="OrthoDB" id="9780552at2"/>
<evidence type="ECO:0000256" key="14">
    <source>
        <dbReference type="ARBA" id="ARBA00033245"/>
    </source>
</evidence>
<evidence type="ECO:0000256" key="2">
    <source>
        <dbReference type="ARBA" id="ARBA00010527"/>
    </source>
</evidence>
<dbReference type="Pfam" id="PF02096">
    <property type="entry name" value="60KD_IMP"/>
    <property type="match status" value="1"/>
</dbReference>
<evidence type="ECO:0000313" key="20">
    <source>
        <dbReference type="EMBL" id="PKF68991.1"/>
    </source>
</evidence>
<evidence type="ECO:0000256" key="16">
    <source>
        <dbReference type="RuleBase" id="RU003945"/>
    </source>
</evidence>
<dbReference type="NCBIfam" id="NF002899">
    <property type="entry name" value="PRK03449.1"/>
    <property type="match status" value="1"/>
</dbReference>
<organism evidence="20 21">
    <name type="scientific">Corynebacterium mastitidis</name>
    <dbReference type="NCBI Taxonomy" id="161890"/>
    <lineage>
        <taxon>Bacteria</taxon>
        <taxon>Bacillati</taxon>
        <taxon>Actinomycetota</taxon>
        <taxon>Actinomycetes</taxon>
        <taxon>Mycobacteriales</taxon>
        <taxon>Corynebacteriaceae</taxon>
        <taxon>Corynebacterium</taxon>
    </lineage>
</organism>
<evidence type="ECO:0000256" key="15">
    <source>
        <dbReference type="ARBA" id="ARBA00033342"/>
    </source>
</evidence>
<feature type="transmembrane region" description="Helical" evidence="18">
    <location>
        <begin position="5"/>
        <end position="24"/>
    </location>
</feature>
<feature type="transmembrane region" description="Helical" evidence="18">
    <location>
        <begin position="185"/>
        <end position="204"/>
    </location>
</feature>
<dbReference type="InterPro" id="IPR001708">
    <property type="entry name" value="YidC/ALB3/OXA1/COX18"/>
</dbReference>
<comment type="function">
    <text evidence="11">Required for the insertion and/or proper folding and/or complex formation of integral membrane proteins into the membrane. Involved in integration of membrane proteins that insert both dependently and independently of the Sec translocase complex, as well as at least some lipoproteins. Aids folding of multispanning membrane proteins.</text>
</comment>
<sequence length="316" mass="36281">MLNFIYWPISAVLWFWHKIFAYPFGADSAWAWILAIMFLTFTLRLLLFKPMLNQMRSMVKMQKFAPQMQAIREKYKNDQQKMMEETRRLQKEMGVNPLAGCLPVLAQMPVFIGLFHVLRSFNRTGGDIGLTVEQNRMTPNYIFGAQDVQSFLDANIFGVPLSAYIGMPTEMFAAFPNADFSRTTIIAVTAPLILIIVLATHFNARLSVDRQEARRASGKQQGPTSEQAAMQMNMMNRMMLWVMPATILVTGFLWHIGLLFYMVANNLWTFFQNRYIFAKLDREEEAEEAAIKEAKRTTAPKPGVKPNNPKKKGSKR</sequence>
<evidence type="ECO:0000256" key="5">
    <source>
        <dbReference type="ARBA" id="ARBA00022475"/>
    </source>
</evidence>
<dbReference type="STRING" id="1121365.GCA_000375365_00879"/>
<evidence type="ECO:0000256" key="18">
    <source>
        <dbReference type="SAM" id="Phobius"/>
    </source>
</evidence>
<dbReference type="GO" id="GO:0005886">
    <property type="term" value="C:plasma membrane"/>
    <property type="evidence" value="ECO:0007669"/>
    <property type="project" value="UniProtKB-SubCell"/>
</dbReference>
<dbReference type="GO" id="GO:0015031">
    <property type="term" value="P:protein transport"/>
    <property type="evidence" value="ECO:0007669"/>
    <property type="project" value="UniProtKB-KW"/>
</dbReference>
<keyword evidence="4" id="KW-0813">Transport</keyword>
<comment type="caution">
    <text evidence="20">The sequence shown here is derived from an EMBL/GenBank/DDBJ whole genome shotgun (WGS) entry which is preliminary data.</text>
</comment>
<dbReference type="NCBIfam" id="TIGR03592">
    <property type="entry name" value="yidC_oxa1_cterm"/>
    <property type="match status" value="1"/>
</dbReference>
<evidence type="ECO:0000256" key="17">
    <source>
        <dbReference type="SAM" id="MobiDB-lite"/>
    </source>
</evidence>
<evidence type="ECO:0000256" key="12">
    <source>
        <dbReference type="ARBA" id="ARBA00026028"/>
    </source>
</evidence>
<keyword evidence="10" id="KW-0143">Chaperone</keyword>
<keyword evidence="5" id="KW-1003">Cell membrane</keyword>
<proteinExistence type="inferred from homology"/>
<evidence type="ECO:0000256" key="10">
    <source>
        <dbReference type="ARBA" id="ARBA00023186"/>
    </source>
</evidence>
<dbReference type="CDD" id="cd20070">
    <property type="entry name" value="5TM_YidC_Alb3"/>
    <property type="match status" value="1"/>
</dbReference>
<feature type="compositionally biased region" description="Low complexity" evidence="17">
    <location>
        <begin position="297"/>
        <end position="307"/>
    </location>
</feature>
<feature type="transmembrane region" description="Helical" evidence="18">
    <location>
        <begin position="30"/>
        <end position="48"/>
    </location>
</feature>
<comment type="similarity">
    <text evidence="2">Belongs to the OXA1/ALB3/YidC family. Type 1 subfamily.</text>
</comment>
<evidence type="ECO:0000256" key="13">
    <source>
        <dbReference type="ARBA" id="ARBA00031538"/>
    </source>
</evidence>
<dbReference type="GO" id="GO:0051205">
    <property type="term" value="P:protein insertion into membrane"/>
    <property type="evidence" value="ECO:0007669"/>
    <property type="project" value="TreeGrafter"/>
</dbReference>
<evidence type="ECO:0000256" key="8">
    <source>
        <dbReference type="ARBA" id="ARBA00022989"/>
    </source>
</evidence>
<feature type="transmembrane region" description="Helical" evidence="18">
    <location>
        <begin position="97"/>
        <end position="118"/>
    </location>
</feature>
<keyword evidence="7" id="KW-0653">Protein transport</keyword>
<dbReference type="InterPro" id="IPR028055">
    <property type="entry name" value="YidC/Oxa/ALB_C"/>
</dbReference>
<evidence type="ECO:0000256" key="6">
    <source>
        <dbReference type="ARBA" id="ARBA00022692"/>
    </source>
</evidence>
<evidence type="ECO:0000256" key="7">
    <source>
        <dbReference type="ARBA" id="ARBA00022927"/>
    </source>
</evidence>
<accession>A0A2N0X8F2</accession>
<evidence type="ECO:0000256" key="3">
    <source>
        <dbReference type="ARBA" id="ARBA00015325"/>
    </source>
</evidence>
<keyword evidence="6 16" id="KW-0812">Transmembrane</keyword>
<dbReference type="Proteomes" id="UP000233249">
    <property type="component" value="Unassembled WGS sequence"/>
</dbReference>
<comment type="subcellular location">
    <subcellularLocation>
        <location evidence="1">Cell membrane</location>
        <topology evidence="1">Multi-pass membrane protein</topology>
    </subcellularLocation>
    <subcellularLocation>
        <location evidence="16">Membrane</location>
        <topology evidence="16">Multi-pass membrane protein</topology>
    </subcellularLocation>
</comment>
<evidence type="ECO:0000256" key="11">
    <source>
        <dbReference type="ARBA" id="ARBA00025034"/>
    </source>
</evidence>
<evidence type="ECO:0000313" key="21">
    <source>
        <dbReference type="Proteomes" id="UP000233249"/>
    </source>
</evidence>
<keyword evidence="8 18" id="KW-1133">Transmembrane helix</keyword>
<dbReference type="PANTHER" id="PTHR12428">
    <property type="entry name" value="OXA1"/>
    <property type="match status" value="1"/>
</dbReference>
<feature type="transmembrane region" description="Helical" evidence="18">
    <location>
        <begin position="240"/>
        <end position="264"/>
    </location>
</feature>
<keyword evidence="9 18" id="KW-0472">Membrane</keyword>
<feature type="region of interest" description="Disordered" evidence="17">
    <location>
        <begin position="288"/>
        <end position="316"/>
    </location>
</feature>
<dbReference type="AlphaFoldDB" id="A0A2N0X8F2"/>
<evidence type="ECO:0000256" key="4">
    <source>
        <dbReference type="ARBA" id="ARBA00022448"/>
    </source>
</evidence>
<gene>
    <name evidence="20" type="ORF">CXB45_03935</name>
</gene>